<dbReference type="InterPro" id="IPR033729">
    <property type="entry name" value="SerRS_core"/>
</dbReference>
<dbReference type="InterPro" id="IPR015866">
    <property type="entry name" value="Ser-tRNA-synth_1_N"/>
</dbReference>
<dbReference type="PATRIC" id="fig|1315283.4.peg.1832"/>
<dbReference type="InterPro" id="IPR042103">
    <property type="entry name" value="SerRS_1_N_sf"/>
</dbReference>
<dbReference type="KEGG" id="ptn:PTRA_a2121"/>
<keyword evidence="9 12" id="KW-0030">Aminoacyl-tRNA synthetase</keyword>
<accession>A0A0U2WY41</accession>
<evidence type="ECO:0000313" key="16">
    <source>
        <dbReference type="EMBL" id="ALS33240.1"/>
    </source>
</evidence>
<dbReference type="CDD" id="cd00770">
    <property type="entry name" value="SerRS_core"/>
    <property type="match status" value="1"/>
</dbReference>
<dbReference type="InterPro" id="IPR010978">
    <property type="entry name" value="tRNA-bd_arm"/>
</dbReference>
<evidence type="ECO:0000256" key="8">
    <source>
        <dbReference type="ARBA" id="ARBA00022917"/>
    </source>
</evidence>
<evidence type="ECO:0000256" key="6">
    <source>
        <dbReference type="ARBA" id="ARBA00022741"/>
    </source>
</evidence>
<proteinExistence type="inferred from homology"/>
<dbReference type="PANTHER" id="PTHR43697:SF1">
    <property type="entry name" value="SERINE--TRNA LIGASE"/>
    <property type="match status" value="1"/>
</dbReference>
<dbReference type="InterPro" id="IPR002317">
    <property type="entry name" value="Ser-tRNA-ligase_type_1"/>
</dbReference>
<evidence type="ECO:0000259" key="15">
    <source>
        <dbReference type="PROSITE" id="PS50862"/>
    </source>
</evidence>
<feature type="binding site" evidence="12">
    <location>
        <position position="393"/>
    </location>
    <ligand>
        <name>L-serine</name>
        <dbReference type="ChEBI" id="CHEBI:33384"/>
    </ligand>
</feature>
<evidence type="ECO:0000256" key="12">
    <source>
        <dbReference type="HAMAP-Rule" id="MF_00176"/>
    </source>
</evidence>
<comment type="caution">
    <text evidence="12">Lacks conserved residue(s) required for the propagation of feature annotation.</text>
</comment>
<evidence type="ECO:0000256" key="7">
    <source>
        <dbReference type="ARBA" id="ARBA00022840"/>
    </source>
</evidence>
<feature type="binding site" evidence="12">
    <location>
        <begin position="239"/>
        <end position="241"/>
    </location>
    <ligand>
        <name>L-serine</name>
        <dbReference type="ChEBI" id="CHEBI:33384"/>
    </ligand>
</feature>
<comment type="function">
    <text evidence="12">Catalyzes the attachment of serine to tRNA(Ser). Is also able to aminoacylate tRNA(Sec) with serine, to form the misacylated tRNA L-seryl-tRNA(Sec), which will be further converted into selenocysteinyl-tRNA(Sec).</text>
</comment>
<dbReference type="PRINTS" id="PR00981">
    <property type="entry name" value="TRNASYNTHSER"/>
</dbReference>
<evidence type="ECO:0000256" key="4">
    <source>
        <dbReference type="ARBA" id="ARBA00022490"/>
    </source>
</evidence>
<name>A0A0U2WY41_9GAMM</name>
<keyword evidence="8 12" id="KW-0648">Protein biosynthesis</keyword>
<dbReference type="SUPFAM" id="SSF55681">
    <property type="entry name" value="Class II aaRS and biotin synthetases"/>
    <property type="match status" value="1"/>
</dbReference>
<evidence type="ECO:0000256" key="5">
    <source>
        <dbReference type="ARBA" id="ARBA00022598"/>
    </source>
</evidence>
<dbReference type="Pfam" id="PF02403">
    <property type="entry name" value="Seryl_tRNA_N"/>
    <property type="match status" value="1"/>
</dbReference>
<comment type="similarity">
    <text evidence="3 12">Belongs to the class-II aminoacyl-tRNA synthetase family. Type-1 seryl-tRNA synthetase subfamily.</text>
</comment>
<comment type="pathway">
    <text evidence="2 12">Aminoacyl-tRNA biosynthesis; selenocysteinyl-tRNA(Sec) biosynthesis; L-seryl-tRNA(Sec) from L-serine and tRNA(Sec): step 1/1.</text>
</comment>
<dbReference type="OrthoDB" id="9804647at2"/>
<feature type="binding site" evidence="12 14">
    <location>
        <begin position="357"/>
        <end position="360"/>
    </location>
    <ligand>
        <name>ATP</name>
        <dbReference type="ChEBI" id="CHEBI:30616"/>
    </ligand>
</feature>
<dbReference type="AlphaFoldDB" id="A0A0U2WY41"/>
<dbReference type="HAMAP" id="MF_00176">
    <property type="entry name" value="Ser_tRNA_synth_type1"/>
    <property type="match status" value="1"/>
</dbReference>
<comment type="subunit">
    <text evidence="12">Homodimer. The tRNA molecule binds across the dimer.</text>
</comment>
<feature type="binding site" evidence="13">
    <location>
        <position position="270"/>
    </location>
    <ligand>
        <name>L-serine</name>
        <dbReference type="ChEBI" id="CHEBI:33384"/>
    </ligand>
</feature>
<dbReference type="InterPro" id="IPR006195">
    <property type="entry name" value="aa-tRNA-synth_II"/>
</dbReference>
<dbReference type="RefSeq" id="WP_058373536.1">
    <property type="nucleotide sequence ID" value="NZ_CP011034.1"/>
</dbReference>
<dbReference type="GO" id="GO:0004828">
    <property type="term" value="F:serine-tRNA ligase activity"/>
    <property type="evidence" value="ECO:0007669"/>
    <property type="project" value="UniProtKB-UniRule"/>
</dbReference>
<evidence type="ECO:0000256" key="3">
    <source>
        <dbReference type="ARBA" id="ARBA00010728"/>
    </source>
</evidence>
<evidence type="ECO:0000256" key="2">
    <source>
        <dbReference type="ARBA" id="ARBA00005045"/>
    </source>
</evidence>
<dbReference type="EMBL" id="CP011034">
    <property type="protein sequence ID" value="ALS33240.1"/>
    <property type="molecule type" value="Genomic_DNA"/>
</dbReference>
<keyword evidence="4 12" id="KW-0963">Cytoplasm</keyword>
<keyword evidence="6 12" id="KW-0547">Nucleotide-binding</keyword>
<dbReference type="PROSITE" id="PS50862">
    <property type="entry name" value="AA_TRNA_LIGASE_II"/>
    <property type="match status" value="1"/>
</dbReference>
<dbReference type="InterPro" id="IPR002314">
    <property type="entry name" value="aa-tRNA-synt_IIb"/>
</dbReference>
<dbReference type="Proteomes" id="UP000065261">
    <property type="component" value="Chromosome I"/>
</dbReference>
<evidence type="ECO:0000256" key="10">
    <source>
        <dbReference type="ARBA" id="ARBA00047929"/>
    </source>
</evidence>
<keyword evidence="7 12" id="KW-0067">ATP-binding</keyword>
<reference evidence="16 17" key="1">
    <citation type="submission" date="2015-03" db="EMBL/GenBank/DDBJ databases">
        <authorList>
            <person name="Murphy D."/>
        </authorList>
    </citation>
    <scope>NUCLEOTIDE SEQUENCE [LARGE SCALE GENOMIC DNA]</scope>
    <source>
        <strain evidence="16 17">KMM 520</strain>
    </source>
</reference>
<feature type="binding site" evidence="12 13">
    <location>
        <position position="293"/>
    </location>
    <ligand>
        <name>L-serine</name>
        <dbReference type="ChEBI" id="CHEBI:33384"/>
    </ligand>
</feature>
<dbReference type="InterPro" id="IPR045864">
    <property type="entry name" value="aa-tRNA-synth_II/BPL/LPL"/>
</dbReference>
<dbReference type="GO" id="GO:0005524">
    <property type="term" value="F:ATP binding"/>
    <property type="evidence" value="ECO:0007669"/>
    <property type="project" value="UniProtKB-UniRule"/>
</dbReference>
<dbReference type="PIRSF" id="PIRSF001529">
    <property type="entry name" value="Ser-tRNA-synth_IIa"/>
    <property type="match status" value="1"/>
</dbReference>
<organism evidence="16">
    <name type="scientific">Pseudoalteromonas translucida KMM 520</name>
    <dbReference type="NCBI Taxonomy" id="1315283"/>
    <lineage>
        <taxon>Bacteria</taxon>
        <taxon>Pseudomonadati</taxon>
        <taxon>Pseudomonadota</taxon>
        <taxon>Gammaproteobacteria</taxon>
        <taxon>Alteromonadales</taxon>
        <taxon>Pseudoalteromonadaceae</taxon>
        <taxon>Pseudoalteromonas</taxon>
    </lineage>
</organism>
<evidence type="ECO:0000313" key="17">
    <source>
        <dbReference type="Proteomes" id="UP000065261"/>
    </source>
</evidence>
<comment type="subcellular location">
    <subcellularLocation>
        <location evidence="1 12">Cytoplasm</location>
    </subcellularLocation>
</comment>
<comment type="catalytic activity">
    <reaction evidence="11 12">
        <text>tRNA(Ser) + L-serine + ATP = L-seryl-tRNA(Ser) + AMP + diphosphate + H(+)</text>
        <dbReference type="Rhea" id="RHEA:12292"/>
        <dbReference type="Rhea" id="RHEA-COMP:9669"/>
        <dbReference type="Rhea" id="RHEA-COMP:9703"/>
        <dbReference type="ChEBI" id="CHEBI:15378"/>
        <dbReference type="ChEBI" id="CHEBI:30616"/>
        <dbReference type="ChEBI" id="CHEBI:33019"/>
        <dbReference type="ChEBI" id="CHEBI:33384"/>
        <dbReference type="ChEBI" id="CHEBI:78442"/>
        <dbReference type="ChEBI" id="CHEBI:78533"/>
        <dbReference type="ChEBI" id="CHEBI:456215"/>
        <dbReference type="EC" id="6.1.1.11"/>
    </reaction>
</comment>
<feature type="domain" description="Aminoacyl-transfer RNA synthetases class-II family profile" evidence="15">
    <location>
        <begin position="171"/>
        <end position="418"/>
    </location>
</feature>
<feature type="binding site" evidence="13">
    <location>
        <position position="239"/>
    </location>
    <ligand>
        <name>L-serine</name>
        <dbReference type="ChEBI" id="CHEBI:33384"/>
    </ligand>
</feature>
<comment type="catalytic activity">
    <reaction evidence="10 12">
        <text>tRNA(Sec) + L-serine + ATP = L-seryl-tRNA(Sec) + AMP + diphosphate + H(+)</text>
        <dbReference type="Rhea" id="RHEA:42580"/>
        <dbReference type="Rhea" id="RHEA-COMP:9742"/>
        <dbReference type="Rhea" id="RHEA-COMP:10128"/>
        <dbReference type="ChEBI" id="CHEBI:15378"/>
        <dbReference type="ChEBI" id="CHEBI:30616"/>
        <dbReference type="ChEBI" id="CHEBI:33019"/>
        <dbReference type="ChEBI" id="CHEBI:33384"/>
        <dbReference type="ChEBI" id="CHEBI:78442"/>
        <dbReference type="ChEBI" id="CHEBI:78533"/>
        <dbReference type="ChEBI" id="CHEBI:456215"/>
        <dbReference type="EC" id="6.1.1.11"/>
    </reaction>
</comment>
<feature type="binding site" evidence="12 14">
    <location>
        <begin position="270"/>
        <end position="272"/>
    </location>
    <ligand>
        <name>ATP</name>
        <dbReference type="ChEBI" id="CHEBI:30616"/>
    </ligand>
</feature>
<evidence type="ECO:0000256" key="1">
    <source>
        <dbReference type="ARBA" id="ARBA00004496"/>
    </source>
</evidence>
<feature type="binding site" evidence="13">
    <location>
        <position position="391"/>
    </location>
    <ligand>
        <name>L-serine</name>
        <dbReference type="ChEBI" id="CHEBI:33384"/>
    </ligand>
</feature>
<dbReference type="EC" id="6.1.1.11" evidence="12"/>
<comment type="domain">
    <text evidence="12">Consists of two distinct domains, a catalytic core and a N-terminal extension that is involved in tRNA binding.</text>
</comment>
<dbReference type="PANTHER" id="PTHR43697">
    <property type="entry name" value="SERYL-TRNA SYNTHETASE"/>
    <property type="match status" value="1"/>
</dbReference>
<dbReference type="GeneID" id="300941914"/>
<sequence length="434" mass="47981">MLDSKFLRQDIEQTAARLAARGYELDVATVTALEEKRKTLQVKTQELQSQRNASAKAIGQAKAKGEDAQPLLDAVANLGSELDAAKAQQDVVLAAINDIALAIPNLPDESVPAGKDEDDNVEILTWGTPKKFDFDVKDHVDVGQDLNGLDFEMGVKISGARFTVMRGQVARMHRALTQYMLDTHTDKNGYTEMYVPYLVNSASLYGTSQLPKFAGDLFHTLGLVNDDGEQQSGFSLIPTAEVPLTNSARDEIYDESDLPIRLTAHTPCFRSEAGSYGRDTRGLIRQHQFDKVELVQLVKPEDSMATLEELTGHAEQILQELELPYRKVILCMGDMGFGSAKTYDLEVWLPAQNTYREISSCSNMVDFQARRMQARFRREGAKKPELLHTLNGSGLAVGRTLVAILENYQQADGSVVVPEVLRPYMGGLEVIGKQ</sequence>
<dbReference type="Pfam" id="PF00587">
    <property type="entry name" value="tRNA-synt_2b"/>
    <property type="match status" value="1"/>
</dbReference>
<dbReference type="NCBIfam" id="TIGR00414">
    <property type="entry name" value="serS"/>
    <property type="match status" value="1"/>
</dbReference>
<dbReference type="GO" id="GO:0016260">
    <property type="term" value="P:selenocysteine biosynthetic process"/>
    <property type="evidence" value="ECO:0007669"/>
    <property type="project" value="UniProtKB-UniRule"/>
</dbReference>
<dbReference type="SUPFAM" id="SSF46589">
    <property type="entry name" value="tRNA-binding arm"/>
    <property type="match status" value="1"/>
</dbReference>
<gene>
    <name evidence="12 16" type="primary">serS</name>
    <name evidence="16" type="ORF">PTRA_a2121</name>
</gene>
<evidence type="ECO:0000256" key="11">
    <source>
        <dbReference type="ARBA" id="ARBA00048823"/>
    </source>
</evidence>
<dbReference type="GO" id="GO:0006434">
    <property type="term" value="P:seryl-tRNA aminoacylation"/>
    <property type="evidence" value="ECO:0007669"/>
    <property type="project" value="UniProtKB-UniRule"/>
</dbReference>
<protein>
    <recommendedName>
        <fullName evidence="12">Serine--tRNA ligase</fullName>
        <ecNumber evidence="12">6.1.1.11</ecNumber>
    </recommendedName>
    <alternativeName>
        <fullName evidence="12">Seryl-tRNA synthetase</fullName>
        <shortName evidence="12">SerRS</shortName>
    </alternativeName>
    <alternativeName>
        <fullName evidence="12">Seryl-tRNA(Ser/Sec) synthetase</fullName>
    </alternativeName>
</protein>
<evidence type="ECO:0000256" key="14">
    <source>
        <dbReference type="PIRSR" id="PIRSR001529-2"/>
    </source>
</evidence>
<evidence type="ECO:0000256" key="13">
    <source>
        <dbReference type="PIRSR" id="PIRSR001529-1"/>
    </source>
</evidence>
<dbReference type="UniPathway" id="UPA00906">
    <property type="reaction ID" value="UER00895"/>
</dbReference>
<dbReference type="Gene3D" id="3.30.930.10">
    <property type="entry name" value="Bira Bifunctional Protein, Domain 2"/>
    <property type="match status" value="1"/>
</dbReference>
<dbReference type="Gene3D" id="1.10.287.40">
    <property type="entry name" value="Serine-tRNA synthetase, tRNA binding domain"/>
    <property type="match status" value="1"/>
</dbReference>
<dbReference type="GO" id="GO:0005737">
    <property type="term" value="C:cytoplasm"/>
    <property type="evidence" value="ECO:0007669"/>
    <property type="project" value="UniProtKB-SubCell"/>
</dbReference>
<keyword evidence="5 12" id="KW-0436">Ligase</keyword>
<evidence type="ECO:0000256" key="9">
    <source>
        <dbReference type="ARBA" id="ARBA00023146"/>
    </source>
</evidence>